<evidence type="ECO:0000313" key="7">
    <source>
        <dbReference type="EMBL" id="KXN68941.1"/>
    </source>
</evidence>
<accession>A0A137P228</accession>
<dbReference type="GO" id="GO:0016020">
    <property type="term" value="C:membrane"/>
    <property type="evidence" value="ECO:0007669"/>
    <property type="project" value="UniProtKB-SubCell"/>
</dbReference>
<dbReference type="AlphaFoldDB" id="A0A137P228"/>
<keyword evidence="5 6" id="KW-0472">Membrane</keyword>
<sequence length="66" mass="7703">MSVQYSDRDILLIILGFFFPPISVFLKRGIRADFWINCGLTLLGWIPGIVHGWWVINKYRDYSGIN</sequence>
<dbReference type="InterPro" id="IPR000612">
    <property type="entry name" value="PMP3"/>
</dbReference>
<dbReference type="Pfam" id="PF01679">
    <property type="entry name" value="Pmp3"/>
    <property type="match status" value="1"/>
</dbReference>
<protein>
    <submittedName>
        <fullName evidence="7">Uncharacterized protein</fullName>
    </submittedName>
</protein>
<comment type="similarity">
    <text evidence="2">Belongs to the UPF0057 (PMP3) family.</text>
</comment>
<dbReference type="EMBL" id="KQ964554">
    <property type="protein sequence ID" value="KXN68941.1"/>
    <property type="molecule type" value="Genomic_DNA"/>
</dbReference>
<keyword evidence="4 6" id="KW-1133">Transmembrane helix</keyword>
<feature type="transmembrane region" description="Helical" evidence="6">
    <location>
        <begin position="9"/>
        <end position="28"/>
    </location>
</feature>
<gene>
    <name evidence="7" type="ORF">CONCODRAFT_59846</name>
</gene>
<name>A0A137P228_CONC2</name>
<feature type="transmembrane region" description="Helical" evidence="6">
    <location>
        <begin position="34"/>
        <end position="56"/>
    </location>
</feature>
<keyword evidence="3 6" id="KW-0812">Transmembrane</keyword>
<evidence type="ECO:0000256" key="2">
    <source>
        <dbReference type="ARBA" id="ARBA00009530"/>
    </source>
</evidence>
<dbReference type="PANTHER" id="PTHR21659">
    <property type="entry name" value="HYDROPHOBIC PROTEIN RCI2 LOW TEMPERATURE AND SALT RESPONSIVE PROTEIN LTI6 -RELATED"/>
    <property type="match status" value="1"/>
</dbReference>
<evidence type="ECO:0000256" key="4">
    <source>
        <dbReference type="ARBA" id="ARBA00022989"/>
    </source>
</evidence>
<evidence type="ECO:0000256" key="1">
    <source>
        <dbReference type="ARBA" id="ARBA00004370"/>
    </source>
</evidence>
<evidence type="ECO:0000256" key="6">
    <source>
        <dbReference type="SAM" id="Phobius"/>
    </source>
</evidence>
<dbReference type="PANTHER" id="PTHR21659:SF112">
    <property type="entry name" value="PROTEIN SNA2-RELATED"/>
    <property type="match status" value="1"/>
</dbReference>
<dbReference type="Proteomes" id="UP000070444">
    <property type="component" value="Unassembled WGS sequence"/>
</dbReference>
<keyword evidence="8" id="KW-1185">Reference proteome</keyword>
<comment type="subcellular location">
    <subcellularLocation>
        <location evidence="1">Membrane</location>
    </subcellularLocation>
</comment>
<evidence type="ECO:0000313" key="8">
    <source>
        <dbReference type="Proteomes" id="UP000070444"/>
    </source>
</evidence>
<proteinExistence type="inferred from homology"/>
<reference evidence="7 8" key="1">
    <citation type="journal article" date="2015" name="Genome Biol. Evol.">
        <title>Phylogenomic analyses indicate that early fungi evolved digesting cell walls of algal ancestors of land plants.</title>
        <authorList>
            <person name="Chang Y."/>
            <person name="Wang S."/>
            <person name="Sekimoto S."/>
            <person name="Aerts A.L."/>
            <person name="Choi C."/>
            <person name="Clum A."/>
            <person name="LaButti K.M."/>
            <person name="Lindquist E.A."/>
            <person name="Yee Ngan C."/>
            <person name="Ohm R.A."/>
            <person name="Salamov A.A."/>
            <person name="Grigoriev I.V."/>
            <person name="Spatafora J.W."/>
            <person name="Berbee M.L."/>
        </authorList>
    </citation>
    <scope>NUCLEOTIDE SEQUENCE [LARGE SCALE GENOMIC DNA]</scope>
    <source>
        <strain evidence="7 8">NRRL 28638</strain>
    </source>
</reference>
<organism evidence="7 8">
    <name type="scientific">Conidiobolus coronatus (strain ATCC 28846 / CBS 209.66 / NRRL 28638)</name>
    <name type="common">Delacroixia coronata</name>
    <dbReference type="NCBI Taxonomy" id="796925"/>
    <lineage>
        <taxon>Eukaryota</taxon>
        <taxon>Fungi</taxon>
        <taxon>Fungi incertae sedis</taxon>
        <taxon>Zoopagomycota</taxon>
        <taxon>Entomophthoromycotina</taxon>
        <taxon>Entomophthoromycetes</taxon>
        <taxon>Entomophthorales</taxon>
        <taxon>Ancylistaceae</taxon>
        <taxon>Conidiobolus</taxon>
    </lineage>
</organism>
<evidence type="ECO:0000256" key="5">
    <source>
        <dbReference type="ARBA" id="ARBA00023136"/>
    </source>
</evidence>
<evidence type="ECO:0000256" key="3">
    <source>
        <dbReference type="ARBA" id="ARBA00022692"/>
    </source>
</evidence>
<dbReference type="OrthoDB" id="2802411at2759"/>
<dbReference type="OMA" id="HALWVIS"/>